<sequence length="39" mass="4596">RRFLNRPQMCEAVNRARICSENHKHQKALCQRCSVPLSD</sequence>
<feature type="non-terminal residue" evidence="1">
    <location>
        <position position="1"/>
    </location>
</feature>
<reference evidence="1 2" key="1">
    <citation type="journal article" date="2018" name="Nat. Ecol. Evol.">
        <title>Shark genomes provide insights into elasmobranch evolution and the origin of vertebrates.</title>
        <authorList>
            <person name="Hara Y"/>
            <person name="Yamaguchi K"/>
            <person name="Onimaru K"/>
            <person name="Kadota M"/>
            <person name="Koyanagi M"/>
            <person name="Keeley SD"/>
            <person name="Tatsumi K"/>
            <person name="Tanaka K"/>
            <person name="Motone F"/>
            <person name="Kageyama Y"/>
            <person name="Nozu R"/>
            <person name="Adachi N"/>
            <person name="Nishimura O"/>
            <person name="Nakagawa R"/>
            <person name="Tanegashima C"/>
            <person name="Kiyatake I"/>
            <person name="Matsumoto R"/>
            <person name="Murakumo K"/>
            <person name="Nishida K"/>
            <person name="Terakita A"/>
            <person name="Kuratani S"/>
            <person name="Sato K"/>
            <person name="Hyodo S Kuraku.S."/>
        </authorList>
    </citation>
    <scope>NUCLEOTIDE SEQUENCE [LARGE SCALE GENOMIC DNA]</scope>
</reference>
<gene>
    <name evidence="1" type="ORF">scyTo_0018039</name>
</gene>
<evidence type="ECO:0000313" key="2">
    <source>
        <dbReference type="Proteomes" id="UP000288216"/>
    </source>
</evidence>
<protein>
    <submittedName>
        <fullName evidence="1">Uncharacterized protein</fullName>
    </submittedName>
</protein>
<proteinExistence type="predicted"/>
<name>A0A401Q4B9_SCYTO</name>
<dbReference type="AlphaFoldDB" id="A0A401Q4B9"/>
<accession>A0A401Q4B9</accession>
<dbReference type="Proteomes" id="UP000288216">
    <property type="component" value="Unassembled WGS sequence"/>
</dbReference>
<dbReference type="EMBL" id="BFAA01012211">
    <property type="protein sequence ID" value="GCB80207.1"/>
    <property type="molecule type" value="Genomic_DNA"/>
</dbReference>
<evidence type="ECO:0000313" key="1">
    <source>
        <dbReference type="EMBL" id="GCB80207.1"/>
    </source>
</evidence>
<comment type="caution">
    <text evidence="1">The sequence shown here is derived from an EMBL/GenBank/DDBJ whole genome shotgun (WGS) entry which is preliminary data.</text>
</comment>
<organism evidence="1 2">
    <name type="scientific">Scyliorhinus torazame</name>
    <name type="common">Cloudy catshark</name>
    <name type="synonym">Catulus torazame</name>
    <dbReference type="NCBI Taxonomy" id="75743"/>
    <lineage>
        <taxon>Eukaryota</taxon>
        <taxon>Metazoa</taxon>
        <taxon>Chordata</taxon>
        <taxon>Craniata</taxon>
        <taxon>Vertebrata</taxon>
        <taxon>Chondrichthyes</taxon>
        <taxon>Elasmobranchii</taxon>
        <taxon>Galeomorphii</taxon>
        <taxon>Galeoidea</taxon>
        <taxon>Carcharhiniformes</taxon>
        <taxon>Scyliorhinidae</taxon>
        <taxon>Scyliorhinus</taxon>
    </lineage>
</organism>
<keyword evidence="2" id="KW-1185">Reference proteome</keyword>